<dbReference type="RefSeq" id="WP_143528845.1">
    <property type="nucleotide sequence ID" value="NZ_AP019791.1"/>
</dbReference>
<evidence type="ECO:0000259" key="1">
    <source>
        <dbReference type="Pfam" id="PF01326"/>
    </source>
</evidence>
<dbReference type="SUPFAM" id="SSF56059">
    <property type="entry name" value="Glutathione synthetase ATP-binding domain-like"/>
    <property type="match status" value="1"/>
</dbReference>
<dbReference type="InterPro" id="IPR013815">
    <property type="entry name" value="ATP_grasp_subdomain_1"/>
</dbReference>
<dbReference type="GO" id="GO:0016301">
    <property type="term" value="F:kinase activity"/>
    <property type="evidence" value="ECO:0007669"/>
    <property type="project" value="InterPro"/>
</dbReference>
<keyword evidence="3" id="KW-1185">Reference proteome</keyword>
<dbReference type="GO" id="GO:0005524">
    <property type="term" value="F:ATP binding"/>
    <property type="evidence" value="ECO:0007669"/>
    <property type="project" value="InterPro"/>
</dbReference>
<dbReference type="OrthoDB" id="9765468at2"/>
<evidence type="ECO:0000313" key="2">
    <source>
        <dbReference type="EMBL" id="BBL80890.1"/>
    </source>
</evidence>
<evidence type="ECO:0000313" key="3">
    <source>
        <dbReference type="Proteomes" id="UP000318065"/>
    </source>
</evidence>
<dbReference type="PANTHER" id="PTHR43615">
    <property type="entry name" value="PHOSPHOENOLPYRUVATE SYNTHASE-RELATED"/>
    <property type="match status" value="1"/>
</dbReference>
<sequence>MKEPASTVRAASAILWFTDEACRDVRVAGGKGASLARMIAEGLPVPPGFVVPAHVLEDALDTERARALAASRSTDELRKLVASVEPPEEEIKAAYENLVGARRTATYKLVGGGKVAVRSSAVAEDSEAASYAGQQETFLYVEGAEEVCRRVVDCWASFFSERALFYRAQKGSLEDLRMAVVVQRMVDPEKSGVIFTADPVRRRRDRMVVEAVRGVGEQVVSGEVTPDHYSLDRKGKIKREKIVADRVLTNEELAKLAELGRRLEELHSVPQDIEWAIVGGEVFLLQSRPVTTL</sequence>
<accession>A0A510HLK0</accession>
<dbReference type="Pfam" id="PF01326">
    <property type="entry name" value="PPDK_N"/>
    <property type="match status" value="2"/>
</dbReference>
<dbReference type="AlphaFoldDB" id="A0A510HLK0"/>
<feature type="domain" description="Pyruvate phosphate dikinase AMP/ATP-binding" evidence="1">
    <location>
        <begin position="27"/>
        <end position="242"/>
    </location>
</feature>
<dbReference type="InterPro" id="IPR051549">
    <property type="entry name" value="PEP_Utilizing_Enz"/>
</dbReference>
<name>A0A510HLK0_9ACTN</name>
<dbReference type="InterPro" id="IPR002192">
    <property type="entry name" value="PPDK_AMP/ATP-bd"/>
</dbReference>
<dbReference type="Gene3D" id="3.30.1490.20">
    <property type="entry name" value="ATP-grasp fold, A domain"/>
    <property type="match status" value="1"/>
</dbReference>
<proteinExistence type="predicted"/>
<dbReference type="Proteomes" id="UP000318065">
    <property type="component" value="Chromosome"/>
</dbReference>
<dbReference type="PANTHER" id="PTHR43615:SF1">
    <property type="entry name" value="PPDK_N DOMAIN-CONTAINING PROTEIN"/>
    <property type="match status" value="1"/>
</dbReference>
<feature type="domain" description="Pyruvate phosphate dikinase AMP/ATP-binding" evidence="1">
    <location>
        <begin position="244"/>
        <end position="292"/>
    </location>
</feature>
<protein>
    <recommendedName>
        <fullName evidence="1">Pyruvate phosphate dikinase AMP/ATP-binding domain-containing protein</fullName>
    </recommendedName>
</protein>
<dbReference type="EMBL" id="AP019791">
    <property type="protein sequence ID" value="BBL80890.1"/>
    <property type="molecule type" value="Genomic_DNA"/>
</dbReference>
<gene>
    <name evidence="2" type="ORF">RxyAA322_27440</name>
</gene>
<organism evidence="2 3">
    <name type="scientific">Rubrobacter xylanophilus</name>
    <dbReference type="NCBI Taxonomy" id="49319"/>
    <lineage>
        <taxon>Bacteria</taxon>
        <taxon>Bacillati</taxon>
        <taxon>Actinomycetota</taxon>
        <taxon>Rubrobacteria</taxon>
        <taxon>Rubrobacterales</taxon>
        <taxon>Rubrobacteraceae</taxon>
        <taxon>Rubrobacter</taxon>
    </lineage>
</organism>
<reference evidence="2" key="1">
    <citation type="journal article" date="2019" name="Microbiol. Resour. Announc.">
        <title>Complete Genome Sequence of Rubrobacter xylanophilus Strain AA3-22, Isolated from Arima Onsen in Japan.</title>
        <authorList>
            <person name="Tomariguchi N."/>
            <person name="Miyazaki K."/>
        </authorList>
    </citation>
    <scope>NUCLEOTIDE SEQUENCE [LARGE SCALE GENOMIC DNA]</scope>
    <source>
        <strain evidence="2">AA3-22</strain>
    </source>
</reference>
<dbReference type="Gene3D" id="3.30.470.20">
    <property type="entry name" value="ATP-grasp fold, B domain"/>
    <property type="match status" value="2"/>
</dbReference>